<keyword evidence="3" id="KW-0732">Signal</keyword>
<organism evidence="5 6">
    <name type="scientific">Anaerococcus octavius</name>
    <dbReference type="NCBI Taxonomy" id="54007"/>
    <lineage>
        <taxon>Bacteria</taxon>
        <taxon>Bacillati</taxon>
        <taxon>Bacillota</taxon>
        <taxon>Tissierellia</taxon>
        <taxon>Tissierellales</taxon>
        <taxon>Peptoniphilaceae</taxon>
        <taxon>Anaerococcus</taxon>
    </lineage>
</organism>
<feature type="compositionally biased region" description="Basic and acidic residues" evidence="1">
    <location>
        <begin position="1425"/>
        <end position="1440"/>
    </location>
</feature>
<gene>
    <name evidence="5" type="ORF">CYJ34_08170</name>
</gene>
<feature type="signal peptide" evidence="3">
    <location>
        <begin position="1"/>
        <end position="23"/>
    </location>
</feature>
<keyword evidence="2" id="KW-1133">Transmembrane helix</keyword>
<dbReference type="Gene3D" id="2.60.40.740">
    <property type="match status" value="1"/>
</dbReference>
<evidence type="ECO:0000313" key="5">
    <source>
        <dbReference type="EMBL" id="PKZ15256.1"/>
    </source>
</evidence>
<sequence>MSKILRKFSSVLLSLLMILNALAPISLASAENSGGGRLERTISEPTETSNKTTETSLDTDIRSGTNKDDTTNVSNDEKSDGETHSDKKTSIEEKEKAANKKLRIATYASETQTAKLTINWKGEGIGTETEIKNRPKNIVVKLYSSSDEGKNWQAYEKGRATIEAGKNITTTYEWKDLPAKDTDGKALIYKAEVVTSSNYHTSTTLEPTYTKDENGNVSHSEFVVNNVYKDNQPVGKCSNIELSLDIESSDKTEYYGTDIIQSRVVIDGKGLEDEVEGLYYDVIFPSEEFPIRNDINWDPLDVTRWEDPNNQGKYIDSTATIQNYPMIDKVEKRVEDGKTIYRVYLKTIDSTTTLKIPYSFSFKDNITPPDYKFQPEVKLYDANGCLIKEAKDKEYSIKYVDFRGKKLVNLSSEKDQMNYGGSEDKNNPRRISEDDTRPVNFQFQLEANIGGYRGMNARALKSYIITDTLPTYTDADGKERTAEFRPEENPGWVLSPDGKTVTYNLKERKRHTANDEEFLNISASGDLYEEGVQLKLRFPGAKTNSKDTPKDDRVYYDNSVDIEATPYNPSKGEVYKASANLDFQLTSDPLDKSGIFWKNNKYDDGILYPESPAKTYYDPTGMDTAEVNYSVFLENKTPEPMKNIVIIEDAKSFDSRFYISGIFIPEQTKPNKHNLKPEQYEIRGIKPDGTYDIITEKLFNYKEHPINKLAQEEAKNIRRQVLDGKIERENAPALNPEYERVEIHLKNYELPVGAQLKLDVKMKYKDPFKVKFEQDKALNNTAEVMFKSGEDKYAFTASADKYLIPIEESVKLHKHTEHTGSTSKVGDKIRFDINYDFRGLSNQRELSNLTFVDLLPEGITVSSNPKELGLWLSNGDIKYKYEIVKNYNNTGKDALVLKIDNFLVGDYNTANGKVLRFMFDGKINENIIPEKAETEELNNDNVVYSYFNDDQSVLNPKVGDPLSSTVVVDKLDINRNGKTHDSILMAKSNVKSILAQSVKSIKRIRSVEPAEENGELDRDRAFSLDTVTNYADKGNDKLGRFEYQLRVNNYIEEPLKNLEIYDILPSFVDGDNQYRNKLVDEIKIYKAGKDVTSDFSVFYTTDENPSEDPVKAVKSQNWVKNPTSYEDVTAIKIKSNTNPVLGDYETLDIRLQMKAPEYPGNNNLNDKVATNSFFVRYAEDGDFGKSNSVTNGLIRRKNVSVEKIWEDKDGKSIENPEEKVEVELYQDGKATGKKLELNKDNDWKAEFKDLDTLEKVDSEKAYEYTIKEVGEETGKITIGKNKYQVSYDGSMEKGFKVTNKKEVPETPDEPEDPDKPLTPLTPSKEDIKVEKIWEDKDGKSIENPEEKIEVELYRDGQSTGKKLELNKDNDWKAEFKDLDTLEKVDSEKAYEYTVKEVGEETGKITIGKNKYQVSYDGSMEKGFKVTNKKEISKTPDKPGEPGKPSKPNIPITPRVPNKPNTPIKSKGLDKFGKSNSPKTGINGLGNVLATAFTAAIALFASRNKKED</sequence>
<feature type="compositionally biased region" description="Basic and acidic residues" evidence="1">
    <location>
        <begin position="59"/>
        <end position="94"/>
    </location>
</feature>
<evidence type="ECO:0000259" key="4">
    <source>
        <dbReference type="Pfam" id="PF05738"/>
    </source>
</evidence>
<dbReference type="CDD" id="cd00222">
    <property type="entry name" value="CollagenBindB"/>
    <property type="match status" value="2"/>
</dbReference>
<evidence type="ECO:0000256" key="3">
    <source>
        <dbReference type="SAM" id="SignalP"/>
    </source>
</evidence>
<feature type="region of interest" description="Disordered" evidence="1">
    <location>
        <begin position="413"/>
        <end position="436"/>
    </location>
</feature>
<dbReference type="Gene3D" id="2.60.40.1140">
    <property type="entry name" value="Collagen-binding surface protein Cna, B-type domain"/>
    <property type="match status" value="3"/>
</dbReference>
<comment type="caution">
    <text evidence="5">The sequence shown here is derived from an EMBL/GenBank/DDBJ whole genome shotgun (WGS) entry which is preliminary data.</text>
</comment>
<keyword evidence="2" id="KW-0812">Transmembrane</keyword>
<dbReference type="Pfam" id="PF05738">
    <property type="entry name" value="Cna_B"/>
    <property type="match status" value="3"/>
</dbReference>
<evidence type="ECO:0000256" key="1">
    <source>
        <dbReference type="SAM" id="MobiDB-lite"/>
    </source>
</evidence>
<feature type="region of interest" description="Disordered" evidence="1">
    <location>
        <begin position="30"/>
        <end position="94"/>
    </location>
</feature>
<dbReference type="InterPro" id="IPR008454">
    <property type="entry name" value="Collagen-bd_Cna-like_B-typ_dom"/>
</dbReference>
<feature type="compositionally biased region" description="Polar residues" evidence="1">
    <location>
        <begin position="43"/>
        <end position="58"/>
    </location>
</feature>
<feature type="region of interest" description="Disordered" evidence="1">
    <location>
        <begin position="1294"/>
        <end position="1327"/>
    </location>
</feature>
<feature type="domain" description="CNA-B" evidence="4">
    <location>
        <begin position="1327"/>
        <end position="1428"/>
    </location>
</feature>
<reference evidence="5 6" key="1">
    <citation type="submission" date="2017-12" db="EMBL/GenBank/DDBJ databases">
        <title>Phylogenetic diversity of female urinary microbiome.</title>
        <authorList>
            <person name="Thomas-White K."/>
            <person name="Wolfe A.J."/>
        </authorList>
    </citation>
    <scope>NUCLEOTIDE SEQUENCE [LARGE SCALE GENOMIC DNA]</scope>
    <source>
        <strain evidence="5 6">UMB0119</strain>
    </source>
</reference>
<dbReference type="EMBL" id="PKGS01000007">
    <property type="protein sequence ID" value="PKZ15256.1"/>
    <property type="molecule type" value="Genomic_DNA"/>
</dbReference>
<keyword evidence="6" id="KW-1185">Reference proteome</keyword>
<name>A0A2I1M541_9FIRM</name>
<feature type="transmembrane region" description="Helical" evidence="2">
    <location>
        <begin position="1483"/>
        <end position="1501"/>
    </location>
</feature>
<dbReference type="RefSeq" id="WP_101540789.1">
    <property type="nucleotide sequence ID" value="NZ_PKGS01000007.1"/>
</dbReference>
<evidence type="ECO:0000313" key="6">
    <source>
        <dbReference type="Proteomes" id="UP000234335"/>
    </source>
</evidence>
<dbReference type="Proteomes" id="UP000234335">
    <property type="component" value="Unassembled WGS sequence"/>
</dbReference>
<keyword evidence="2" id="KW-0472">Membrane</keyword>
<protein>
    <recommendedName>
        <fullName evidence="4">CNA-B domain-containing protein</fullName>
    </recommendedName>
</protein>
<feature type="domain" description="CNA-B" evidence="4">
    <location>
        <begin position="131"/>
        <end position="203"/>
    </location>
</feature>
<accession>A0A2I1M541</accession>
<dbReference type="SUPFAM" id="SSF49478">
    <property type="entry name" value="Cna protein B-type domain"/>
    <property type="match status" value="3"/>
</dbReference>
<proteinExistence type="predicted"/>
<feature type="chain" id="PRO_5038883922" description="CNA-B domain-containing protein" evidence="3">
    <location>
        <begin position="24"/>
        <end position="1507"/>
    </location>
</feature>
<feature type="domain" description="CNA-B" evidence="4">
    <location>
        <begin position="1199"/>
        <end position="1300"/>
    </location>
</feature>
<evidence type="ECO:0000256" key="2">
    <source>
        <dbReference type="SAM" id="Phobius"/>
    </source>
</evidence>
<feature type="region of interest" description="Disordered" evidence="1">
    <location>
        <begin position="1425"/>
        <end position="1477"/>
    </location>
</feature>
<feature type="compositionally biased region" description="Basic and acidic residues" evidence="1">
    <location>
        <begin position="1294"/>
        <end position="1304"/>
    </location>
</feature>